<sequence length="252" mass="28976">MSDLYWLNDEQMVKLEAFFPKSHGKPRVDDRRVLSGIVFINRNGLRWRDAPAEYGPQKTLYSRWKRWSDKGIFARMLLELAEQGGATDTLMIDATHLKTHRTASSLGAEKGGRGRLIGRTKGGMNSKPHTVTDALGRPLRMFLTAGQRSDYIGARALLDGLPLAKHMLADRGYDADWYREALEYKGITPCIPSRKRRKTPIPHDEVRYRKRHKIENSFARLKDWRRVATRYDRCPKVFLSACALAAVVMFWL</sequence>
<dbReference type="Pfam" id="PF13340">
    <property type="entry name" value="DUF4096"/>
    <property type="match status" value="1"/>
</dbReference>
<reference evidence="4 5" key="1">
    <citation type="submission" date="2019-05" db="EMBL/GenBank/DDBJ databases">
        <title>Pseudorhodobacter turbinis sp. nov., isolated from the gut of the Korean turban shell.</title>
        <authorList>
            <person name="Jeong Y.-S."/>
            <person name="Kang W.-R."/>
            <person name="Bae J.-W."/>
        </authorList>
    </citation>
    <scope>NUCLEOTIDE SEQUENCE [LARGE SCALE GENOMIC DNA]</scope>
    <source>
        <strain evidence="4 5">S12M18</strain>
    </source>
</reference>
<dbReference type="GO" id="GO:0003677">
    <property type="term" value="F:DNA binding"/>
    <property type="evidence" value="ECO:0007669"/>
    <property type="project" value="InterPro"/>
</dbReference>
<dbReference type="InterPro" id="IPR002559">
    <property type="entry name" value="Transposase_11"/>
</dbReference>
<dbReference type="PANTHER" id="PTHR30007:SF1">
    <property type="entry name" value="BLR1914 PROTEIN"/>
    <property type="match status" value="1"/>
</dbReference>
<evidence type="ECO:0000313" key="4">
    <source>
        <dbReference type="EMBL" id="QCO54583.1"/>
    </source>
</evidence>
<dbReference type="GO" id="GO:0004803">
    <property type="term" value="F:transposase activity"/>
    <property type="evidence" value="ECO:0007669"/>
    <property type="project" value="InterPro"/>
</dbReference>
<feature type="domain" description="Transposase IS4-like" evidence="2">
    <location>
        <begin position="88"/>
        <end position="248"/>
    </location>
</feature>
<dbReference type="NCBIfam" id="NF033580">
    <property type="entry name" value="transpos_IS5_3"/>
    <property type="match status" value="1"/>
</dbReference>
<gene>
    <name evidence="4" type="ORF">EOK75_01415</name>
</gene>
<feature type="domain" description="Insertion element IS402-like" evidence="3">
    <location>
        <begin position="7"/>
        <end position="76"/>
    </location>
</feature>
<dbReference type="Pfam" id="PF01609">
    <property type="entry name" value="DDE_Tnp_1"/>
    <property type="match status" value="1"/>
</dbReference>
<keyword evidence="5" id="KW-1185">Reference proteome</keyword>
<dbReference type="InterPro" id="IPR025161">
    <property type="entry name" value="IS402-like_dom"/>
</dbReference>
<feature type="region of interest" description="Disordered" evidence="1">
    <location>
        <begin position="106"/>
        <end position="131"/>
    </location>
</feature>
<name>A0A4P8ED39_9RHOB</name>
<dbReference type="AlphaFoldDB" id="A0A4P8ED39"/>
<dbReference type="KEGG" id="pseb:EOK75_01415"/>
<dbReference type="OrthoDB" id="32553at2"/>
<dbReference type="Proteomes" id="UP000298631">
    <property type="component" value="Chromosome"/>
</dbReference>
<evidence type="ECO:0000259" key="3">
    <source>
        <dbReference type="Pfam" id="PF13340"/>
    </source>
</evidence>
<evidence type="ECO:0000256" key="1">
    <source>
        <dbReference type="SAM" id="MobiDB-lite"/>
    </source>
</evidence>
<protein>
    <submittedName>
        <fullName evidence="4">IS5 family transposase</fullName>
    </submittedName>
</protein>
<dbReference type="RefSeq" id="WP_137192262.1">
    <property type="nucleotide sequence ID" value="NZ_CP039964.1"/>
</dbReference>
<evidence type="ECO:0000313" key="5">
    <source>
        <dbReference type="Proteomes" id="UP000298631"/>
    </source>
</evidence>
<dbReference type="GO" id="GO:0006313">
    <property type="term" value="P:DNA transposition"/>
    <property type="evidence" value="ECO:0007669"/>
    <property type="project" value="InterPro"/>
</dbReference>
<evidence type="ECO:0000259" key="2">
    <source>
        <dbReference type="Pfam" id="PF01609"/>
    </source>
</evidence>
<dbReference type="EMBL" id="CP039964">
    <property type="protein sequence ID" value="QCO54583.1"/>
    <property type="molecule type" value="Genomic_DNA"/>
</dbReference>
<dbReference type="PANTHER" id="PTHR30007">
    <property type="entry name" value="PHP DOMAIN PROTEIN"/>
    <property type="match status" value="1"/>
</dbReference>
<accession>A0A4P8ED39</accession>
<proteinExistence type="predicted"/>
<organism evidence="4 5">
    <name type="scientific">Pseudorhodobacter turbinis</name>
    <dbReference type="NCBI Taxonomy" id="2500533"/>
    <lineage>
        <taxon>Bacteria</taxon>
        <taxon>Pseudomonadati</taxon>
        <taxon>Pseudomonadota</taxon>
        <taxon>Alphaproteobacteria</taxon>
        <taxon>Rhodobacterales</taxon>
        <taxon>Paracoccaceae</taxon>
        <taxon>Pseudorhodobacter</taxon>
    </lineage>
</organism>